<evidence type="ECO:0000313" key="4">
    <source>
        <dbReference type="Proteomes" id="UP000002748"/>
    </source>
</evidence>
<dbReference type="EMBL" id="ALBS01000017">
    <property type="protein sequence ID" value="EJT52783.1"/>
    <property type="molecule type" value="Genomic_DNA"/>
</dbReference>
<dbReference type="GO" id="GO:0005975">
    <property type="term" value="P:carbohydrate metabolic process"/>
    <property type="evidence" value="ECO:0007669"/>
    <property type="project" value="InterPro"/>
</dbReference>
<gene>
    <name evidence="3" type="ORF">A1Q1_01823</name>
</gene>
<proteinExistence type="predicted"/>
<feature type="compositionally biased region" description="Low complexity" evidence="1">
    <location>
        <begin position="431"/>
        <end position="452"/>
    </location>
</feature>
<dbReference type="HOGENOM" id="CLU_605780_0_0_1"/>
<dbReference type="Gene3D" id="3.20.20.80">
    <property type="entry name" value="Glycosidases"/>
    <property type="match status" value="1"/>
</dbReference>
<dbReference type="InterPro" id="IPR017853">
    <property type="entry name" value="GH"/>
</dbReference>
<feature type="signal peptide" evidence="2">
    <location>
        <begin position="1"/>
        <end position="17"/>
    </location>
</feature>
<feature type="compositionally biased region" description="Acidic residues" evidence="1">
    <location>
        <begin position="182"/>
        <end position="205"/>
    </location>
</feature>
<organism evidence="3 4">
    <name type="scientific">Trichosporon asahii var. asahii (strain ATCC 90039 / CBS 2479 / JCM 2466 / KCTC 7840 / NBRC 103889/ NCYC 2677 / UAMH 7654)</name>
    <name type="common">Yeast</name>
    <dbReference type="NCBI Taxonomy" id="1186058"/>
    <lineage>
        <taxon>Eukaryota</taxon>
        <taxon>Fungi</taxon>
        <taxon>Dikarya</taxon>
        <taxon>Basidiomycota</taxon>
        <taxon>Agaricomycotina</taxon>
        <taxon>Tremellomycetes</taxon>
        <taxon>Trichosporonales</taxon>
        <taxon>Trichosporonaceae</taxon>
        <taxon>Trichosporon</taxon>
    </lineage>
</organism>
<protein>
    <recommendedName>
        <fullName evidence="5">Chitinase</fullName>
    </recommendedName>
</protein>
<dbReference type="Proteomes" id="UP000002748">
    <property type="component" value="Unassembled WGS sequence"/>
</dbReference>
<dbReference type="GO" id="GO:0004553">
    <property type="term" value="F:hydrolase activity, hydrolyzing O-glycosyl compounds"/>
    <property type="evidence" value="ECO:0007669"/>
    <property type="project" value="InterPro"/>
</dbReference>
<dbReference type="SUPFAM" id="SSF51445">
    <property type="entry name" value="(Trans)glycosidases"/>
    <property type="match status" value="1"/>
</dbReference>
<feature type="region of interest" description="Disordered" evidence="1">
    <location>
        <begin position="156"/>
        <end position="230"/>
    </location>
</feature>
<sequence>MLLLFLTQLALLAGVLARSPVHPSKETFFHGFINDTIPSLDAWPNPRDIAYQHAAASFASLSYQDRQSLLTRFHRAGKTLRVGAFGRGDTPASANPPLNAIDVAKSLANFTKTNGLDGIDINFEDTAAVEGFRAPGWLNSFHAVLIQELGLFQPTTPPKPAASANATVPQSSPSAQVSDQVTENETDEGEDEGQDVNGNEGDDTVEQQSRRSRLGLPAKRSYDEGYKGRQRAQINNTLEDDGHGRIGIIAAPSASPSNATKPFNIDTVHGRRPLVPPPVHRTPLLTYSPPATLFAGRGGEEFARFFNGKQSSVSRLLVQFYSANATYDTAEALFGNGTEAAPGRARIAALTGWDANKIIVQKPLQENQPGHVGAEQLGHLFCEAGQRVNGLSVWRIDYRDTAISNEYLAAVRGYKCGNRPSSPPPNPTPSQTPSASASVLPSAAPSVACPVE</sequence>
<feature type="chain" id="PRO_5003785492" description="Chitinase" evidence="2">
    <location>
        <begin position="18"/>
        <end position="452"/>
    </location>
</feature>
<evidence type="ECO:0000313" key="3">
    <source>
        <dbReference type="EMBL" id="EJT52783.1"/>
    </source>
</evidence>
<dbReference type="AlphaFoldDB" id="J5RI70"/>
<dbReference type="PROSITE" id="PS01095">
    <property type="entry name" value="GH18_1"/>
    <property type="match status" value="1"/>
</dbReference>
<feature type="region of interest" description="Disordered" evidence="1">
    <location>
        <begin position="418"/>
        <end position="452"/>
    </location>
</feature>
<comment type="caution">
    <text evidence="3">The sequence shown here is derived from an EMBL/GenBank/DDBJ whole genome shotgun (WGS) entry which is preliminary data.</text>
</comment>
<dbReference type="KEGG" id="tasa:A1Q1_01823"/>
<reference evidence="3 4" key="1">
    <citation type="journal article" date="2012" name="Eukaryot. Cell">
        <title>Draft genome sequence of CBS 2479, the standard type strain of Trichosporon asahii.</title>
        <authorList>
            <person name="Yang R.Y."/>
            <person name="Li H.T."/>
            <person name="Zhu H."/>
            <person name="Zhou G.P."/>
            <person name="Wang M."/>
            <person name="Wang L."/>
        </authorList>
    </citation>
    <scope>NUCLEOTIDE SEQUENCE [LARGE SCALE GENOMIC DNA]</scope>
    <source>
        <strain evidence="4">ATCC 90039 / CBS 2479 / JCM 2466 / KCTC 7840 / NCYC 2677 / UAMH 7654</strain>
    </source>
</reference>
<evidence type="ECO:0000256" key="2">
    <source>
        <dbReference type="SAM" id="SignalP"/>
    </source>
</evidence>
<keyword evidence="2" id="KW-0732">Signal</keyword>
<evidence type="ECO:0008006" key="5">
    <source>
        <dbReference type="Google" id="ProtNLM"/>
    </source>
</evidence>
<dbReference type="InterPro" id="IPR001579">
    <property type="entry name" value="Glyco_hydro_18_chit_AS"/>
</dbReference>
<dbReference type="GeneID" id="25985337"/>
<dbReference type="RefSeq" id="XP_014184029.1">
    <property type="nucleotide sequence ID" value="XM_014328554.1"/>
</dbReference>
<name>J5RI70_TRIAS</name>
<dbReference type="VEuPathDB" id="FungiDB:A1Q1_01823"/>
<dbReference type="OrthoDB" id="3012298at2759"/>
<accession>J5RI70</accession>
<evidence type="ECO:0000256" key="1">
    <source>
        <dbReference type="SAM" id="MobiDB-lite"/>
    </source>
</evidence>
<feature type="compositionally biased region" description="Polar residues" evidence="1">
    <location>
        <begin position="164"/>
        <end position="181"/>
    </location>
</feature>
<feature type="compositionally biased region" description="Pro residues" evidence="1">
    <location>
        <begin position="421"/>
        <end position="430"/>
    </location>
</feature>